<gene>
    <name evidence="2" type="ORF">E2A64_10335</name>
</gene>
<evidence type="ECO:0000313" key="3">
    <source>
        <dbReference type="Proteomes" id="UP000295131"/>
    </source>
</evidence>
<evidence type="ECO:0000256" key="1">
    <source>
        <dbReference type="SAM" id="MobiDB-lite"/>
    </source>
</evidence>
<dbReference type="Pfam" id="PF11836">
    <property type="entry name" value="Phage_TAC_11"/>
    <property type="match status" value="1"/>
</dbReference>
<dbReference type="OrthoDB" id="7509188at2"/>
<dbReference type="Proteomes" id="UP000295131">
    <property type="component" value="Unassembled WGS sequence"/>
</dbReference>
<reference evidence="2 3" key="1">
    <citation type="journal article" date="2013" name="Int. J. Syst. Evol. Microbiol.">
        <title>Hoeflea suaedae sp. nov., an endophytic bacterium isolated from the root of the halophyte Suaeda maritima.</title>
        <authorList>
            <person name="Chung E.J."/>
            <person name="Park J.A."/>
            <person name="Pramanik P."/>
            <person name="Bibi F."/>
            <person name="Jeon C.O."/>
            <person name="Chung Y.R."/>
        </authorList>
    </citation>
    <scope>NUCLEOTIDE SEQUENCE [LARGE SCALE GENOMIC DNA]</scope>
    <source>
        <strain evidence="2 3">YC6898</strain>
    </source>
</reference>
<dbReference type="InterPro" id="IPR021791">
    <property type="entry name" value="Phage_TAC_11"/>
</dbReference>
<sequence>MKFTTTWAGGEHEFSLPFGQLRAVQDKCDAGPAYILGRLSSGQWRVDDVVEVIRHGLLGAEAEREKVNRLVKLHVEGRPLMESVPLATAILMSALYGVDDDPVGEDQAGAETPAHSREDDGSSPPSTELAQP</sequence>
<evidence type="ECO:0000313" key="2">
    <source>
        <dbReference type="EMBL" id="TDH35725.1"/>
    </source>
</evidence>
<feature type="compositionally biased region" description="Polar residues" evidence="1">
    <location>
        <begin position="123"/>
        <end position="132"/>
    </location>
</feature>
<accession>A0A4R5PJH7</accession>
<dbReference type="AlphaFoldDB" id="A0A4R5PJH7"/>
<organism evidence="2 3">
    <name type="scientific">Pseudohoeflea suaedae</name>
    <dbReference type="NCBI Taxonomy" id="877384"/>
    <lineage>
        <taxon>Bacteria</taxon>
        <taxon>Pseudomonadati</taxon>
        <taxon>Pseudomonadota</taxon>
        <taxon>Alphaproteobacteria</taxon>
        <taxon>Hyphomicrobiales</taxon>
        <taxon>Rhizobiaceae</taxon>
        <taxon>Pseudohoeflea</taxon>
    </lineage>
</organism>
<dbReference type="EMBL" id="SMSI01000002">
    <property type="protein sequence ID" value="TDH35725.1"/>
    <property type="molecule type" value="Genomic_DNA"/>
</dbReference>
<name>A0A4R5PJH7_9HYPH</name>
<keyword evidence="3" id="KW-1185">Reference proteome</keyword>
<protein>
    <submittedName>
        <fullName evidence="2">Gene transfer agent family protein</fullName>
    </submittedName>
</protein>
<proteinExistence type="predicted"/>
<comment type="caution">
    <text evidence="2">The sequence shown here is derived from an EMBL/GenBank/DDBJ whole genome shotgun (WGS) entry which is preliminary data.</text>
</comment>
<dbReference type="RefSeq" id="WP_133284425.1">
    <property type="nucleotide sequence ID" value="NZ_SMSI01000002.1"/>
</dbReference>
<feature type="region of interest" description="Disordered" evidence="1">
    <location>
        <begin position="101"/>
        <end position="132"/>
    </location>
</feature>